<comment type="caution">
    <text evidence="2">The sequence shown here is derived from an EMBL/GenBank/DDBJ whole genome shotgun (WGS) entry which is preliminary data.</text>
</comment>
<dbReference type="EMBL" id="BOPV01000001">
    <property type="protein sequence ID" value="GIL40528.1"/>
    <property type="molecule type" value="Genomic_DNA"/>
</dbReference>
<keyword evidence="1" id="KW-1133">Transmembrane helix</keyword>
<feature type="transmembrane region" description="Helical" evidence="1">
    <location>
        <begin position="127"/>
        <end position="147"/>
    </location>
</feature>
<feature type="transmembrane region" description="Helical" evidence="1">
    <location>
        <begin position="103"/>
        <end position="121"/>
    </location>
</feature>
<gene>
    <name evidence="2" type="ORF">TMPK1_27650</name>
</gene>
<sequence length="168" mass="18690">MTPEFMRDYLPFIIIAVVIAIRFSRRNTPQRLRPAFLVLWPVLILLAVAFFIFGFYMTGAAFTAGVAAAVVIGLALGTVAGWYRARSILLHRDPDTGHIMSRATIEGLLVIGVLFVVRFGLRKLDGGNQFGVFTDGCMAFVVGLLFTRSYVMWRRCKALPPHQPLQTA</sequence>
<feature type="transmembrane region" description="Helical" evidence="1">
    <location>
        <begin position="35"/>
        <end position="56"/>
    </location>
</feature>
<dbReference type="Pfam" id="PF07301">
    <property type="entry name" value="DUF1453"/>
    <property type="match status" value="1"/>
</dbReference>
<evidence type="ECO:0000256" key="1">
    <source>
        <dbReference type="SAM" id="Phobius"/>
    </source>
</evidence>
<keyword evidence="1" id="KW-0812">Transmembrane</keyword>
<keyword evidence="3" id="KW-1185">Reference proteome</keyword>
<proteinExistence type="predicted"/>
<protein>
    <recommendedName>
        <fullName evidence="4">DUF1453 domain-containing protein</fullName>
    </recommendedName>
</protein>
<keyword evidence="1" id="KW-0472">Membrane</keyword>
<accession>A0A8S8X962</accession>
<dbReference type="InterPro" id="IPR058247">
    <property type="entry name" value="DUF1453"/>
</dbReference>
<reference evidence="2" key="1">
    <citation type="submission" date="2021-02" db="EMBL/GenBank/DDBJ databases">
        <title>Genome sequence of Rhodospirillales sp. strain TMPK1 isolated from soil.</title>
        <authorList>
            <person name="Nakai R."/>
            <person name="Kusada H."/>
            <person name="Tamaki H."/>
        </authorList>
    </citation>
    <scope>NUCLEOTIDE SEQUENCE</scope>
    <source>
        <strain evidence="2">TMPK1</strain>
    </source>
</reference>
<feature type="transmembrane region" description="Helical" evidence="1">
    <location>
        <begin position="6"/>
        <end position="23"/>
    </location>
</feature>
<name>A0A8S8X962_9PROT</name>
<evidence type="ECO:0000313" key="2">
    <source>
        <dbReference type="EMBL" id="GIL40528.1"/>
    </source>
</evidence>
<evidence type="ECO:0000313" key="3">
    <source>
        <dbReference type="Proteomes" id="UP000681075"/>
    </source>
</evidence>
<feature type="transmembrane region" description="Helical" evidence="1">
    <location>
        <begin position="62"/>
        <end position="83"/>
    </location>
</feature>
<dbReference type="Proteomes" id="UP000681075">
    <property type="component" value="Unassembled WGS sequence"/>
</dbReference>
<dbReference type="AlphaFoldDB" id="A0A8S8X962"/>
<evidence type="ECO:0008006" key="4">
    <source>
        <dbReference type="Google" id="ProtNLM"/>
    </source>
</evidence>
<organism evidence="2 3">
    <name type="scientific">Roseiterribacter gracilis</name>
    <dbReference type="NCBI Taxonomy" id="2812848"/>
    <lineage>
        <taxon>Bacteria</taxon>
        <taxon>Pseudomonadati</taxon>
        <taxon>Pseudomonadota</taxon>
        <taxon>Alphaproteobacteria</taxon>
        <taxon>Rhodospirillales</taxon>
        <taxon>Roseiterribacteraceae</taxon>
        <taxon>Roseiterribacter</taxon>
    </lineage>
</organism>